<evidence type="ECO:0000313" key="1">
    <source>
        <dbReference type="EMBL" id="KAI3766209.1"/>
    </source>
</evidence>
<proteinExistence type="predicted"/>
<comment type="caution">
    <text evidence="1">The sequence shown here is derived from an EMBL/GenBank/DDBJ whole genome shotgun (WGS) entry which is preliminary data.</text>
</comment>
<dbReference type="Proteomes" id="UP001055811">
    <property type="component" value="Linkage Group LG03"/>
</dbReference>
<evidence type="ECO:0000313" key="2">
    <source>
        <dbReference type="Proteomes" id="UP001055811"/>
    </source>
</evidence>
<keyword evidence="2" id="KW-1185">Reference proteome</keyword>
<reference evidence="2" key="1">
    <citation type="journal article" date="2022" name="Mol. Ecol. Resour.">
        <title>The genomes of chicory, endive, great burdock and yacon provide insights into Asteraceae palaeo-polyploidization history and plant inulin production.</title>
        <authorList>
            <person name="Fan W."/>
            <person name="Wang S."/>
            <person name="Wang H."/>
            <person name="Wang A."/>
            <person name="Jiang F."/>
            <person name="Liu H."/>
            <person name="Zhao H."/>
            <person name="Xu D."/>
            <person name="Zhang Y."/>
        </authorList>
    </citation>
    <scope>NUCLEOTIDE SEQUENCE [LARGE SCALE GENOMIC DNA]</scope>
    <source>
        <strain evidence="2">cv. Punajuju</strain>
    </source>
</reference>
<name>A0ACB9F4K3_CICIN</name>
<organism evidence="1 2">
    <name type="scientific">Cichorium intybus</name>
    <name type="common">Chicory</name>
    <dbReference type="NCBI Taxonomy" id="13427"/>
    <lineage>
        <taxon>Eukaryota</taxon>
        <taxon>Viridiplantae</taxon>
        <taxon>Streptophyta</taxon>
        <taxon>Embryophyta</taxon>
        <taxon>Tracheophyta</taxon>
        <taxon>Spermatophyta</taxon>
        <taxon>Magnoliopsida</taxon>
        <taxon>eudicotyledons</taxon>
        <taxon>Gunneridae</taxon>
        <taxon>Pentapetalae</taxon>
        <taxon>asterids</taxon>
        <taxon>campanulids</taxon>
        <taxon>Asterales</taxon>
        <taxon>Asteraceae</taxon>
        <taxon>Cichorioideae</taxon>
        <taxon>Cichorieae</taxon>
        <taxon>Cichoriinae</taxon>
        <taxon>Cichorium</taxon>
    </lineage>
</organism>
<protein>
    <submittedName>
        <fullName evidence="1">Uncharacterized protein</fullName>
    </submittedName>
</protein>
<accession>A0ACB9F4K3</accession>
<sequence length="78" mass="8506">MKVSCVGRGLMGYLGNKGSISISMSLHQTSFCFIRSHLTSGQKEGDEERLPGISETAAIFAGVDVTKRVLENWRDTIS</sequence>
<dbReference type="EMBL" id="CM042011">
    <property type="protein sequence ID" value="KAI3766209.1"/>
    <property type="molecule type" value="Genomic_DNA"/>
</dbReference>
<reference evidence="1 2" key="2">
    <citation type="journal article" date="2022" name="Mol. Ecol. Resour.">
        <title>The genomes of chicory, endive, great burdock and yacon provide insights into Asteraceae paleo-polyploidization history and plant inulin production.</title>
        <authorList>
            <person name="Fan W."/>
            <person name="Wang S."/>
            <person name="Wang H."/>
            <person name="Wang A."/>
            <person name="Jiang F."/>
            <person name="Liu H."/>
            <person name="Zhao H."/>
            <person name="Xu D."/>
            <person name="Zhang Y."/>
        </authorList>
    </citation>
    <scope>NUCLEOTIDE SEQUENCE [LARGE SCALE GENOMIC DNA]</scope>
    <source>
        <strain evidence="2">cv. Punajuju</strain>
        <tissue evidence="1">Leaves</tissue>
    </source>
</reference>
<gene>
    <name evidence="1" type="ORF">L2E82_16261</name>
</gene>